<dbReference type="EMBL" id="FO117623">
    <property type="protein sequence ID" value="CCG02161.1"/>
    <property type="molecule type" value="Genomic_DNA"/>
</dbReference>
<dbReference type="Proteomes" id="UP000007517">
    <property type="component" value="Chromosome"/>
</dbReference>
<keyword evidence="2" id="KW-1185">Reference proteome</keyword>
<evidence type="ECO:0000313" key="2">
    <source>
        <dbReference type="Proteomes" id="UP000007517"/>
    </source>
</evidence>
<reference evidence="1 2" key="1">
    <citation type="journal article" date="2012" name="J. Bacteriol.">
        <title>Genome Sequence of Blastococcus saxobsidens DD2, a Stone-Inhabiting Bacterium.</title>
        <authorList>
            <person name="Chouaia B."/>
            <person name="Crotti E."/>
            <person name="Brusetti L."/>
            <person name="Daffonchio D."/>
            <person name="Essoussi I."/>
            <person name="Nouioui I."/>
            <person name="Sbissi I."/>
            <person name="Ghodhbane-Gtari F."/>
            <person name="Gtari M."/>
            <person name="Vacherie B."/>
            <person name="Barbe V."/>
            <person name="Medigue C."/>
            <person name="Gury J."/>
            <person name="Pujic P."/>
            <person name="Normand P."/>
        </authorList>
    </citation>
    <scope>NUCLEOTIDE SEQUENCE [LARGE SCALE GENOMIC DNA]</scope>
    <source>
        <strain evidence="1 2">DD2</strain>
    </source>
</reference>
<gene>
    <name evidence="1" type="ordered locus">BLASA_1221</name>
</gene>
<proteinExistence type="predicted"/>
<dbReference type="AlphaFoldDB" id="H6RWU9"/>
<protein>
    <submittedName>
        <fullName evidence="1">Uncharacterized protein</fullName>
    </submittedName>
</protein>
<reference evidence="2" key="2">
    <citation type="submission" date="2012-02" db="EMBL/GenBank/DDBJ databases">
        <title>Complete genome sequence of Blastococcus saxobsidens strain DD2.</title>
        <authorList>
            <person name="Genoscope."/>
        </authorList>
    </citation>
    <scope>NUCLEOTIDE SEQUENCE [LARGE SCALE GENOMIC DNA]</scope>
    <source>
        <strain evidence="2">DD2</strain>
    </source>
</reference>
<organism evidence="1 2">
    <name type="scientific">Blastococcus saxobsidens (strain DD2)</name>
    <dbReference type="NCBI Taxonomy" id="1146883"/>
    <lineage>
        <taxon>Bacteria</taxon>
        <taxon>Bacillati</taxon>
        <taxon>Actinomycetota</taxon>
        <taxon>Actinomycetes</taxon>
        <taxon>Geodermatophilales</taxon>
        <taxon>Geodermatophilaceae</taxon>
        <taxon>Blastococcus</taxon>
    </lineage>
</organism>
<dbReference type="KEGG" id="bsd:BLASA_1221"/>
<sequence>MHGQQSFEGLRDDKRLMLSSHTPHYRRIWFGAFAKTGIGCHVVASRGDSDSESPLARSWPVGC</sequence>
<dbReference type="HOGENOM" id="CLU_2876869_0_0_11"/>
<evidence type="ECO:0000313" key="1">
    <source>
        <dbReference type="EMBL" id="CCG02161.1"/>
    </source>
</evidence>
<accession>H6RWU9</accession>
<name>H6RWU9_BLASD</name>